<organism evidence="1 2">
    <name type="scientific">Flaviaesturariibacter amylovorans</name>
    <dbReference type="NCBI Taxonomy" id="1084520"/>
    <lineage>
        <taxon>Bacteria</taxon>
        <taxon>Pseudomonadati</taxon>
        <taxon>Bacteroidota</taxon>
        <taxon>Chitinophagia</taxon>
        <taxon>Chitinophagales</taxon>
        <taxon>Chitinophagaceae</taxon>
        <taxon>Flaviaestuariibacter</taxon>
    </lineage>
</organism>
<name>A0ABP8HW31_9BACT</name>
<dbReference type="EMBL" id="BAABGY010000031">
    <property type="protein sequence ID" value="GAA4345689.1"/>
    <property type="molecule type" value="Genomic_DNA"/>
</dbReference>
<dbReference type="Proteomes" id="UP001501725">
    <property type="component" value="Unassembled WGS sequence"/>
</dbReference>
<gene>
    <name evidence="1" type="ORF">GCM10023184_47600</name>
</gene>
<evidence type="ECO:0000313" key="2">
    <source>
        <dbReference type="Proteomes" id="UP001501725"/>
    </source>
</evidence>
<comment type="caution">
    <text evidence="1">The sequence shown here is derived from an EMBL/GenBank/DDBJ whole genome shotgun (WGS) entry which is preliminary data.</text>
</comment>
<keyword evidence="2" id="KW-1185">Reference proteome</keyword>
<accession>A0ABP8HW31</accession>
<reference evidence="2" key="1">
    <citation type="journal article" date="2019" name="Int. J. Syst. Evol. Microbiol.">
        <title>The Global Catalogue of Microorganisms (GCM) 10K type strain sequencing project: providing services to taxonomists for standard genome sequencing and annotation.</title>
        <authorList>
            <consortium name="The Broad Institute Genomics Platform"/>
            <consortium name="The Broad Institute Genome Sequencing Center for Infectious Disease"/>
            <person name="Wu L."/>
            <person name="Ma J."/>
        </authorList>
    </citation>
    <scope>NUCLEOTIDE SEQUENCE [LARGE SCALE GENOMIC DNA]</scope>
    <source>
        <strain evidence="2">JCM 17919</strain>
    </source>
</reference>
<evidence type="ECO:0000313" key="1">
    <source>
        <dbReference type="EMBL" id="GAA4345689.1"/>
    </source>
</evidence>
<protein>
    <submittedName>
        <fullName evidence="1">Uncharacterized protein</fullName>
    </submittedName>
</protein>
<proteinExistence type="predicted"/>
<sequence>MRPTLHCVLPAGGTGVTVIWAITTEPVAFRAVKAGSDVPVPEAARPMEVLSLVHSKVVPGAKEPVKLTPLRVPPAHTTWLGIGLGWSWVTYTVTDAEAGDVHTPLETPVMV</sequence>